<feature type="compositionally biased region" description="Acidic residues" evidence="1">
    <location>
        <begin position="460"/>
        <end position="469"/>
    </location>
</feature>
<feature type="compositionally biased region" description="Basic and acidic residues" evidence="1">
    <location>
        <begin position="404"/>
        <end position="417"/>
    </location>
</feature>
<protein>
    <submittedName>
        <fullName evidence="2">Uncharacterized protein</fullName>
    </submittedName>
</protein>
<feature type="compositionally biased region" description="Low complexity" evidence="1">
    <location>
        <begin position="178"/>
        <end position="188"/>
    </location>
</feature>
<feature type="compositionally biased region" description="Polar residues" evidence="1">
    <location>
        <begin position="442"/>
        <end position="459"/>
    </location>
</feature>
<dbReference type="InParanoid" id="A0A0C2WPP6"/>
<reference evidence="2 3" key="1">
    <citation type="submission" date="2014-04" db="EMBL/GenBank/DDBJ databases">
        <title>Evolutionary Origins and Diversification of the Mycorrhizal Mutualists.</title>
        <authorList>
            <consortium name="DOE Joint Genome Institute"/>
            <consortium name="Mycorrhizal Genomics Consortium"/>
            <person name="Kohler A."/>
            <person name="Kuo A."/>
            <person name="Nagy L.G."/>
            <person name="Floudas D."/>
            <person name="Copeland A."/>
            <person name="Barry K.W."/>
            <person name="Cichocki N."/>
            <person name="Veneault-Fourrey C."/>
            <person name="LaButti K."/>
            <person name="Lindquist E.A."/>
            <person name="Lipzen A."/>
            <person name="Lundell T."/>
            <person name="Morin E."/>
            <person name="Murat C."/>
            <person name="Riley R."/>
            <person name="Ohm R."/>
            <person name="Sun H."/>
            <person name="Tunlid A."/>
            <person name="Henrissat B."/>
            <person name="Grigoriev I.V."/>
            <person name="Hibbett D.S."/>
            <person name="Martin F."/>
        </authorList>
    </citation>
    <scope>NUCLEOTIDE SEQUENCE [LARGE SCALE GENOMIC DNA]</scope>
    <source>
        <strain evidence="2 3">Koide BX008</strain>
    </source>
</reference>
<feature type="compositionally biased region" description="Polar residues" evidence="1">
    <location>
        <begin position="470"/>
        <end position="481"/>
    </location>
</feature>
<dbReference type="STRING" id="946122.A0A0C2WPP6"/>
<feature type="region of interest" description="Disordered" evidence="1">
    <location>
        <begin position="152"/>
        <end position="192"/>
    </location>
</feature>
<keyword evidence="3" id="KW-1185">Reference proteome</keyword>
<evidence type="ECO:0000256" key="1">
    <source>
        <dbReference type="SAM" id="MobiDB-lite"/>
    </source>
</evidence>
<dbReference type="AlphaFoldDB" id="A0A0C2WPP6"/>
<dbReference type="EMBL" id="KN818257">
    <property type="protein sequence ID" value="KIL63627.1"/>
    <property type="molecule type" value="Genomic_DNA"/>
</dbReference>
<dbReference type="OrthoDB" id="3224257at2759"/>
<evidence type="ECO:0000313" key="2">
    <source>
        <dbReference type="EMBL" id="KIL63627.1"/>
    </source>
</evidence>
<evidence type="ECO:0000313" key="3">
    <source>
        <dbReference type="Proteomes" id="UP000054549"/>
    </source>
</evidence>
<organism evidence="2 3">
    <name type="scientific">Amanita muscaria (strain Koide BX008)</name>
    <dbReference type="NCBI Taxonomy" id="946122"/>
    <lineage>
        <taxon>Eukaryota</taxon>
        <taxon>Fungi</taxon>
        <taxon>Dikarya</taxon>
        <taxon>Basidiomycota</taxon>
        <taxon>Agaricomycotina</taxon>
        <taxon>Agaricomycetes</taxon>
        <taxon>Agaricomycetidae</taxon>
        <taxon>Agaricales</taxon>
        <taxon>Pluteineae</taxon>
        <taxon>Amanitaceae</taxon>
        <taxon>Amanita</taxon>
    </lineage>
</organism>
<proteinExistence type="predicted"/>
<name>A0A0C2WPP6_AMAMK</name>
<dbReference type="Proteomes" id="UP000054549">
    <property type="component" value="Unassembled WGS sequence"/>
</dbReference>
<dbReference type="HOGENOM" id="CLU_303482_0_0_1"/>
<gene>
    <name evidence="2" type="ORF">M378DRAFT_12051</name>
</gene>
<feature type="region of interest" description="Disordered" evidence="1">
    <location>
        <begin position="379"/>
        <end position="501"/>
    </location>
</feature>
<accession>A0A0C2WPP6</accession>
<sequence>MLIKLVPESPHPSVLFAITFKNAPFVYAPDKPHACCVPEEGFSEKAVVMSAGWASQLDTLVLDDLDLPTSLHVLDRAAGIPTIIQEVALDVPSRAIRCSFIDGSVEEWIWPFNSQTPTAAAKRPVTPISAYAMQQYMTVIEGIINNVAQSAVEDERERQKDMYSSQQQEQEHPRRTSSEYSPLPSSKSTVKTHKKQRSFFMNIVASIVNLTPSAVHLHPRPPLPPSPKRSPSPLLIPLSNMPPPTPTCLKSPFPPLWTPPNSPIRQTLRSTEAPASAARTLRRQARSALVDAFRRFVLPEIVARASYGTYRNYHAINVGICGTDGSGKVGAGYYVWAIESMLRKASQRMDELANIATTTAVGAEKEKDRKIKSRIFPRFTVPRRKSVQGPEPATQTPSVTHYRRSAEIRAEQERQEAEYFTSTTQSIPPTHLFSDEEDSTEDGSTSPFQRKGSDTTLNGDDTDSVETETDGSSVHTPSSGHESLPPPASKPVRQSKLPLLSTRHIRNVSRIVSPTSIQAKGTLVAEGPQPGSLPPIEMAEYKALSRLSGKLQHLLFAAQARASQAENEARQRDATLEVRSQRRAWLNRTLRSWTPKSGGQGGIGNHTCTYGYISTCTMSTPNSSSPLARWTWTSEDWELASDICVEDDDDDIILQERTRFSAGDGFEQVTFGHPLRRGRDLMPKGPAMLFPVVEEEEEDWCRDVQLREDEEETLIGMSIGEDDELRELESGLAGFNLDVEAGEMAWDSHGEDGRNPNIVVGPGLKVMVEPERPRVRVRTSSMYESPFGRPQFQKTIDLSIEKNISPEPTSPTRLTSASLLCQPLTTANTTSFGDMYNSTQPVLAPPLMEKMDKSPPMICASFAGEIRDSDEFTLSMDLPPPMKGRSHISTFGTVPATQSLAIFAPTPQGGRQAQLSTVPDAR</sequence>